<dbReference type="Proteomes" id="UP000604083">
    <property type="component" value="Unassembled WGS sequence"/>
</dbReference>
<comment type="similarity">
    <text evidence="9">Belongs to the peroxiredoxin family. BCP/PrxQ subfamily.</text>
</comment>
<evidence type="ECO:0000256" key="10">
    <source>
        <dbReference type="ARBA" id="ARBA00042639"/>
    </source>
</evidence>
<keyword evidence="5" id="KW-0560">Oxidoreductase</keyword>
<reference evidence="14" key="1">
    <citation type="submission" date="2021-01" db="EMBL/GenBank/DDBJ databases">
        <title>Modified the classification status of verrucomicrobia.</title>
        <authorList>
            <person name="Feng X."/>
        </authorList>
    </citation>
    <scope>NUCLEOTIDE SEQUENCE</scope>
    <source>
        <strain evidence="14">KCTC 12986</strain>
    </source>
</reference>
<evidence type="ECO:0000313" key="15">
    <source>
        <dbReference type="Proteomes" id="UP000604083"/>
    </source>
</evidence>
<feature type="chain" id="PRO_5038033119" description="thioredoxin-dependent peroxiredoxin" evidence="12">
    <location>
        <begin position="20"/>
        <end position="236"/>
    </location>
</feature>
<dbReference type="InterPro" id="IPR000866">
    <property type="entry name" value="AhpC/TSA"/>
</dbReference>
<dbReference type="SUPFAM" id="SSF52833">
    <property type="entry name" value="Thioredoxin-like"/>
    <property type="match status" value="1"/>
</dbReference>
<dbReference type="AlphaFoldDB" id="A0A934RNQ1"/>
<keyword evidence="15" id="KW-1185">Reference proteome</keyword>
<dbReference type="PROSITE" id="PS51352">
    <property type="entry name" value="THIOREDOXIN_2"/>
    <property type="match status" value="1"/>
</dbReference>
<dbReference type="EC" id="1.11.1.24" evidence="2"/>
<evidence type="ECO:0000313" key="14">
    <source>
        <dbReference type="EMBL" id="MBK1832751.1"/>
    </source>
</evidence>
<dbReference type="EMBL" id="JAENIO010000003">
    <property type="protein sequence ID" value="MBK1832751.1"/>
    <property type="molecule type" value="Genomic_DNA"/>
</dbReference>
<dbReference type="GO" id="GO:0034599">
    <property type="term" value="P:cellular response to oxidative stress"/>
    <property type="evidence" value="ECO:0007669"/>
    <property type="project" value="TreeGrafter"/>
</dbReference>
<sequence length="236" mass="26440">MKRTTLGLAFLLSALSLSAEDLQDELDARKANFEKTASAEKISEYNKGVEAVKQSGILAKALNVGDQAPDFTLPNAVGKEVTLSELLKDGPVILTWYRGSWCPYCNLTLINYQENLDKIKEAGAQFVAISPEQPDQSLPTKEKHELAFQVLSDTNNQVAKDFNIVFTMTKWVEEAMREFADLKKYNGEDYDDTTLPLSATYIIQPDRTISYAFLDAEYRNRATPEQVLAALKKTKN</sequence>
<dbReference type="GO" id="GO:0005737">
    <property type="term" value="C:cytoplasm"/>
    <property type="evidence" value="ECO:0007669"/>
    <property type="project" value="TreeGrafter"/>
</dbReference>
<dbReference type="RefSeq" id="WP_200390187.1">
    <property type="nucleotide sequence ID" value="NZ_JAENIO010000003.1"/>
</dbReference>
<evidence type="ECO:0000256" key="9">
    <source>
        <dbReference type="ARBA" id="ARBA00038489"/>
    </source>
</evidence>
<evidence type="ECO:0000256" key="2">
    <source>
        <dbReference type="ARBA" id="ARBA00013017"/>
    </source>
</evidence>
<name>A0A934RNQ1_9BACT</name>
<dbReference type="GO" id="GO:0008379">
    <property type="term" value="F:thioredoxin peroxidase activity"/>
    <property type="evidence" value="ECO:0007669"/>
    <property type="project" value="TreeGrafter"/>
</dbReference>
<evidence type="ECO:0000256" key="5">
    <source>
        <dbReference type="ARBA" id="ARBA00023002"/>
    </source>
</evidence>
<keyword evidence="4" id="KW-0049">Antioxidant</keyword>
<evidence type="ECO:0000256" key="11">
    <source>
        <dbReference type="ARBA" id="ARBA00049091"/>
    </source>
</evidence>
<comment type="catalytic activity">
    <reaction evidence="11">
        <text>a hydroperoxide + [thioredoxin]-dithiol = an alcohol + [thioredoxin]-disulfide + H2O</text>
        <dbReference type="Rhea" id="RHEA:62620"/>
        <dbReference type="Rhea" id="RHEA-COMP:10698"/>
        <dbReference type="Rhea" id="RHEA-COMP:10700"/>
        <dbReference type="ChEBI" id="CHEBI:15377"/>
        <dbReference type="ChEBI" id="CHEBI:29950"/>
        <dbReference type="ChEBI" id="CHEBI:30879"/>
        <dbReference type="ChEBI" id="CHEBI:35924"/>
        <dbReference type="ChEBI" id="CHEBI:50058"/>
        <dbReference type="EC" id="1.11.1.24"/>
    </reaction>
</comment>
<dbReference type="PANTHER" id="PTHR42801:SF7">
    <property type="entry name" value="SLL1159 PROTEIN"/>
    <property type="match status" value="1"/>
</dbReference>
<dbReference type="PANTHER" id="PTHR42801">
    <property type="entry name" value="THIOREDOXIN-DEPENDENT PEROXIDE REDUCTASE"/>
    <property type="match status" value="1"/>
</dbReference>
<dbReference type="InterPro" id="IPR050924">
    <property type="entry name" value="Peroxiredoxin_BCP/PrxQ"/>
</dbReference>
<comment type="function">
    <text evidence="1">Thiol-specific peroxidase that catalyzes the reduction of hydrogen peroxide and organic hydroperoxides to water and alcohols, respectively. Plays a role in cell protection against oxidative stress by detoxifying peroxides and as sensor of hydrogen peroxide-mediated signaling events.</text>
</comment>
<keyword evidence="7" id="KW-0676">Redox-active center</keyword>
<evidence type="ECO:0000256" key="3">
    <source>
        <dbReference type="ARBA" id="ARBA00022559"/>
    </source>
</evidence>
<evidence type="ECO:0000259" key="13">
    <source>
        <dbReference type="PROSITE" id="PS51352"/>
    </source>
</evidence>
<proteinExistence type="inferred from homology"/>
<dbReference type="InterPro" id="IPR013766">
    <property type="entry name" value="Thioredoxin_domain"/>
</dbReference>
<feature type="signal peptide" evidence="12">
    <location>
        <begin position="1"/>
        <end position="19"/>
    </location>
</feature>
<gene>
    <name evidence="14" type="ORF">JIN78_01650</name>
</gene>
<protein>
    <recommendedName>
        <fullName evidence="2">thioredoxin-dependent peroxiredoxin</fullName>
        <ecNumber evidence="2">1.11.1.24</ecNumber>
    </recommendedName>
    <alternativeName>
        <fullName evidence="8">Thioredoxin peroxidase</fullName>
    </alternativeName>
    <alternativeName>
        <fullName evidence="10">Thioredoxin-dependent peroxiredoxin Bcp</fullName>
    </alternativeName>
</protein>
<dbReference type="Gene3D" id="3.40.30.10">
    <property type="entry name" value="Glutaredoxin"/>
    <property type="match status" value="1"/>
</dbReference>
<evidence type="ECO:0000256" key="8">
    <source>
        <dbReference type="ARBA" id="ARBA00032824"/>
    </source>
</evidence>
<evidence type="ECO:0000256" key="7">
    <source>
        <dbReference type="ARBA" id="ARBA00023284"/>
    </source>
</evidence>
<comment type="caution">
    <text evidence="14">The sequence shown here is derived from an EMBL/GenBank/DDBJ whole genome shotgun (WGS) entry which is preliminary data.</text>
</comment>
<accession>A0A934RNQ1</accession>
<keyword evidence="12" id="KW-0732">Signal</keyword>
<dbReference type="CDD" id="cd02970">
    <property type="entry name" value="PRX_like2"/>
    <property type="match status" value="1"/>
</dbReference>
<dbReference type="Pfam" id="PF00578">
    <property type="entry name" value="AhpC-TSA"/>
    <property type="match status" value="1"/>
</dbReference>
<dbReference type="InterPro" id="IPR036249">
    <property type="entry name" value="Thioredoxin-like_sf"/>
</dbReference>
<evidence type="ECO:0000256" key="4">
    <source>
        <dbReference type="ARBA" id="ARBA00022862"/>
    </source>
</evidence>
<evidence type="ECO:0000256" key="1">
    <source>
        <dbReference type="ARBA" id="ARBA00003330"/>
    </source>
</evidence>
<organism evidence="14 15">
    <name type="scientific">Roseibacillus ishigakijimensis</name>
    <dbReference type="NCBI Taxonomy" id="454146"/>
    <lineage>
        <taxon>Bacteria</taxon>
        <taxon>Pseudomonadati</taxon>
        <taxon>Verrucomicrobiota</taxon>
        <taxon>Verrucomicrobiia</taxon>
        <taxon>Verrucomicrobiales</taxon>
        <taxon>Verrucomicrobiaceae</taxon>
        <taxon>Roseibacillus</taxon>
    </lineage>
</organism>
<keyword evidence="6" id="KW-1015">Disulfide bond</keyword>
<dbReference type="GO" id="GO:0045454">
    <property type="term" value="P:cell redox homeostasis"/>
    <property type="evidence" value="ECO:0007669"/>
    <property type="project" value="TreeGrafter"/>
</dbReference>
<feature type="domain" description="Thioredoxin" evidence="13">
    <location>
        <begin position="62"/>
        <end position="236"/>
    </location>
</feature>
<evidence type="ECO:0000256" key="12">
    <source>
        <dbReference type="SAM" id="SignalP"/>
    </source>
</evidence>
<keyword evidence="3" id="KW-0575">Peroxidase</keyword>
<evidence type="ECO:0000256" key="6">
    <source>
        <dbReference type="ARBA" id="ARBA00023157"/>
    </source>
</evidence>